<dbReference type="Proteomes" id="UP000188324">
    <property type="component" value="Chromosome"/>
</dbReference>
<sequence>MEVLEKLRSSGAVDFEKIGGAVTELAPKLFDPGTVADDYIATGYSSVIHVWKTGMALEELGRPAELQEMADRATKLAEDVQRVAGPGRIR</sequence>
<name>A0A1Q2CDC3_9ACTN</name>
<dbReference type="STRING" id="1610493.RPIT_04105"/>
<evidence type="ECO:0000313" key="1">
    <source>
        <dbReference type="EMBL" id="AQP44096.1"/>
    </source>
</evidence>
<organism evidence="1 2">
    <name type="scientific">Tessaracoccus flavus</name>
    <dbReference type="NCBI Taxonomy" id="1610493"/>
    <lineage>
        <taxon>Bacteria</taxon>
        <taxon>Bacillati</taxon>
        <taxon>Actinomycetota</taxon>
        <taxon>Actinomycetes</taxon>
        <taxon>Propionibacteriales</taxon>
        <taxon>Propionibacteriaceae</taxon>
        <taxon>Tessaracoccus</taxon>
    </lineage>
</organism>
<reference evidence="1 2" key="1">
    <citation type="journal article" date="2016" name="Int. J. Syst. Evol. Microbiol.">
        <title>Tessaracoccus flavus sp. nov., isolated from the drainage system of a lindane-producing factory.</title>
        <authorList>
            <person name="Kumari R."/>
            <person name="Singh P."/>
            <person name="Schumann P."/>
            <person name="Lal R."/>
        </authorList>
    </citation>
    <scope>NUCLEOTIDE SEQUENCE [LARGE SCALE GENOMIC DNA]</scope>
    <source>
        <strain evidence="1 2">RP1T</strain>
    </source>
</reference>
<dbReference type="EMBL" id="CP019605">
    <property type="protein sequence ID" value="AQP44096.1"/>
    <property type="molecule type" value="Genomic_DNA"/>
</dbReference>
<evidence type="ECO:0000313" key="2">
    <source>
        <dbReference type="Proteomes" id="UP000188324"/>
    </source>
</evidence>
<keyword evidence="2" id="KW-1185">Reference proteome</keyword>
<protein>
    <submittedName>
        <fullName evidence="1">Uncharacterized protein</fullName>
    </submittedName>
</protein>
<accession>A0A1Q2CDC3</accession>
<dbReference type="AlphaFoldDB" id="A0A1Q2CDC3"/>
<proteinExistence type="predicted"/>
<dbReference type="KEGG" id="tfl:RPIT_04105"/>
<gene>
    <name evidence="1" type="ORF">RPIT_04105</name>
</gene>